<dbReference type="AlphaFoldDB" id="A0A6L7HSD3"/>
<evidence type="ECO:0000256" key="1">
    <source>
        <dbReference type="ARBA" id="ARBA00003989"/>
    </source>
</evidence>
<dbReference type="Pfam" id="PF10614">
    <property type="entry name" value="CsgF"/>
    <property type="match status" value="1"/>
</dbReference>
<name>A0A6L7HSD3_9GAMM</name>
<accession>A0A6L7HSD3</accession>
<evidence type="ECO:0000256" key="4">
    <source>
        <dbReference type="SAM" id="SignalP"/>
    </source>
</evidence>
<evidence type="ECO:0000313" key="6">
    <source>
        <dbReference type="Proteomes" id="UP000474778"/>
    </source>
</evidence>
<evidence type="ECO:0000256" key="2">
    <source>
        <dbReference type="ARBA" id="ARBA00014031"/>
    </source>
</evidence>
<comment type="function">
    <text evidence="1">May be involved in the biogenesis of curli organelles.</text>
</comment>
<protein>
    <recommendedName>
        <fullName evidence="2">Curli production assembly/transport component CsgF</fullName>
    </recommendedName>
</protein>
<dbReference type="Proteomes" id="UP000474778">
    <property type="component" value="Unassembled WGS sequence"/>
</dbReference>
<dbReference type="RefSeq" id="WP_160793142.1">
    <property type="nucleotide sequence ID" value="NZ_CANMWR010000012.1"/>
</dbReference>
<evidence type="ECO:0000313" key="5">
    <source>
        <dbReference type="EMBL" id="MXR67117.1"/>
    </source>
</evidence>
<evidence type="ECO:0000256" key="3">
    <source>
        <dbReference type="ARBA" id="ARBA00022729"/>
    </source>
</evidence>
<feature type="chain" id="PRO_5027036448" description="Curli production assembly/transport component CsgF" evidence="4">
    <location>
        <begin position="25"/>
        <end position="139"/>
    </location>
</feature>
<comment type="caution">
    <text evidence="5">The sequence shown here is derived from an EMBL/GenBank/DDBJ whole genome shotgun (WGS) entry which is preliminary data.</text>
</comment>
<organism evidence="5 6">
    <name type="scientific">Shewanella insulae</name>
    <dbReference type="NCBI Taxonomy" id="2681496"/>
    <lineage>
        <taxon>Bacteria</taxon>
        <taxon>Pseudomonadati</taxon>
        <taxon>Pseudomonadota</taxon>
        <taxon>Gammaproteobacteria</taxon>
        <taxon>Alteromonadales</taxon>
        <taxon>Shewanellaceae</taxon>
        <taxon>Shewanella</taxon>
    </lineage>
</organism>
<sequence>MNRAKSYLPIALLLAGTCSLSSQATQLIYTPVNPNFGGSYLNGSYLLANASAQNDHKGGSGYTPPSALERMASSLESRLMSQLFNDAANGGEGYLKTTDFEIQVVNEDGMLLVHITDLLTGETTVIEVGGLTDSSSVGG</sequence>
<dbReference type="InterPro" id="IPR018893">
    <property type="entry name" value="T8SS_CsgF"/>
</dbReference>
<keyword evidence="3 4" id="KW-0732">Signal</keyword>
<gene>
    <name evidence="5" type="ORF">GNT65_00225</name>
</gene>
<proteinExistence type="predicted"/>
<feature type="signal peptide" evidence="4">
    <location>
        <begin position="1"/>
        <end position="24"/>
    </location>
</feature>
<reference evidence="5 6" key="1">
    <citation type="submission" date="2019-12" db="EMBL/GenBank/DDBJ databases">
        <title>Shewanella insulae sp. nov., isolated from a tidal flat.</title>
        <authorList>
            <person name="Yoon J.-H."/>
        </authorList>
    </citation>
    <scope>NUCLEOTIDE SEQUENCE [LARGE SCALE GENOMIC DNA]</scope>
    <source>
        <strain evidence="5 6">JBTF-M18</strain>
    </source>
</reference>
<keyword evidence="6" id="KW-1185">Reference proteome</keyword>
<dbReference type="EMBL" id="WRPA01000001">
    <property type="protein sequence ID" value="MXR67117.1"/>
    <property type="molecule type" value="Genomic_DNA"/>
</dbReference>